<evidence type="ECO:0000313" key="2">
    <source>
        <dbReference type="EMBL" id="KNC32439.1"/>
    </source>
</evidence>
<name>A0A0L0CLY1_LUCCU</name>
<comment type="caution">
    <text evidence="2">The sequence shown here is derived from an EMBL/GenBank/DDBJ whole genome shotgun (WGS) entry which is preliminary data.</text>
</comment>
<protein>
    <submittedName>
        <fullName evidence="2">Uncharacterized protein</fullName>
    </submittedName>
</protein>
<gene>
    <name evidence="2" type="ORF">FF38_04965</name>
</gene>
<feature type="chain" id="PRO_5005536612" evidence="1">
    <location>
        <begin position="21"/>
        <end position="78"/>
    </location>
</feature>
<dbReference type="OMA" id="TQVHAPR"/>
<organism evidence="2 3">
    <name type="scientific">Lucilia cuprina</name>
    <name type="common">Green bottle fly</name>
    <name type="synonym">Australian sheep blowfly</name>
    <dbReference type="NCBI Taxonomy" id="7375"/>
    <lineage>
        <taxon>Eukaryota</taxon>
        <taxon>Metazoa</taxon>
        <taxon>Ecdysozoa</taxon>
        <taxon>Arthropoda</taxon>
        <taxon>Hexapoda</taxon>
        <taxon>Insecta</taxon>
        <taxon>Pterygota</taxon>
        <taxon>Neoptera</taxon>
        <taxon>Endopterygota</taxon>
        <taxon>Diptera</taxon>
        <taxon>Brachycera</taxon>
        <taxon>Muscomorpha</taxon>
        <taxon>Oestroidea</taxon>
        <taxon>Calliphoridae</taxon>
        <taxon>Luciliinae</taxon>
        <taxon>Lucilia</taxon>
    </lineage>
</organism>
<sequence length="78" mass="8762">MKTFMVLCIALFCCLCLVFAAPVENSPGVQFLKYTDDKDFEEIQKQIIAQYENLGGTSQVHHVQTATIVDPNNLKINI</sequence>
<dbReference type="EMBL" id="JRES01000310">
    <property type="protein sequence ID" value="KNC32439.1"/>
    <property type="molecule type" value="Genomic_DNA"/>
</dbReference>
<dbReference type="AlphaFoldDB" id="A0A0L0CLY1"/>
<proteinExistence type="predicted"/>
<keyword evidence="3" id="KW-1185">Reference proteome</keyword>
<dbReference type="Proteomes" id="UP000037069">
    <property type="component" value="Unassembled WGS sequence"/>
</dbReference>
<evidence type="ECO:0000256" key="1">
    <source>
        <dbReference type="SAM" id="SignalP"/>
    </source>
</evidence>
<feature type="signal peptide" evidence="1">
    <location>
        <begin position="1"/>
        <end position="20"/>
    </location>
</feature>
<reference evidence="2 3" key="1">
    <citation type="journal article" date="2015" name="Nat. Commun.">
        <title>Lucilia cuprina genome unlocks parasitic fly biology to underpin future interventions.</title>
        <authorList>
            <person name="Anstead C.A."/>
            <person name="Korhonen P.K."/>
            <person name="Young N.D."/>
            <person name="Hall R.S."/>
            <person name="Jex A.R."/>
            <person name="Murali S.C."/>
            <person name="Hughes D.S."/>
            <person name="Lee S.F."/>
            <person name="Perry T."/>
            <person name="Stroehlein A.J."/>
            <person name="Ansell B.R."/>
            <person name="Breugelmans B."/>
            <person name="Hofmann A."/>
            <person name="Qu J."/>
            <person name="Dugan S."/>
            <person name="Lee S.L."/>
            <person name="Chao H."/>
            <person name="Dinh H."/>
            <person name="Han Y."/>
            <person name="Doddapaneni H.V."/>
            <person name="Worley K.C."/>
            <person name="Muzny D.M."/>
            <person name="Ioannidis P."/>
            <person name="Waterhouse R.M."/>
            <person name="Zdobnov E.M."/>
            <person name="James P.J."/>
            <person name="Bagnall N.H."/>
            <person name="Kotze A.C."/>
            <person name="Gibbs R.A."/>
            <person name="Richards S."/>
            <person name="Batterham P."/>
            <person name="Gasser R.B."/>
        </authorList>
    </citation>
    <scope>NUCLEOTIDE SEQUENCE [LARGE SCALE GENOMIC DNA]</scope>
    <source>
        <strain evidence="2 3">LS</strain>
        <tissue evidence="2">Full body</tissue>
    </source>
</reference>
<accession>A0A0L0CLY1</accession>
<dbReference type="OrthoDB" id="8047158at2759"/>
<keyword evidence="1" id="KW-0732">Signal</keyword>
<evidence type="ECO:0000313" key="3">
    <source>
        <dbReference type="Proteomes" id="UP000037069"/>
    </source>
</evidence>